<accession>A0A6C0BG23</accession>
<name>A0A6C0BG23_9ZZZZ</name>
<organism evidence="1">
    <name type="scientific">viral metagenome</name>
    <dbReference type="NCBI Taxonomy" id="1070528"/>
    <lineage>
        <taxon>unclassified sequences</taxon>
        <taxon>metagenomes</taxon>
        <taxon>organismal metagenomes</taxon>
    </lineage>
</organism>
<proteinExistence type="predicted"/>
<dbReference type="EMBL" id="MN739157">
    <property type="protein sequence ID" value="QHS91285.1"/>
    <property type="molecule type" value="Genomic_DNA"/>
</dbReference>
<sequence>MDWDDSKEDAIPEITTRRGYLLKDVARSFLQALGESGPIASGKLLHFTADLIASGGLALWQKMCWDYTYEHIGVASPRIFLFLLKRFKDISEVFSKNTLEVFCNIPEIQQHTSEIVLILQMCPKKTKTKLPSVPVETHENEDWLRSVLRTTDKMAVRKVWQKSMDLEPMLHAGNEMVYAITEGATERALFWVKWLLEEDAIIRKKFGTGLTTMERGPASLKPVQKASVGYYLIAVLAEAYKEFAEKGMIRMHEEFQSLLDIYRSTDAKNTQKRKLDTISIMVQLLTDVPKWKVPAAPSLVTDPTQLTRLVEQSSTFFKEVLQLPLLKKPIPATITGLKQKKAKEPSKEAALQKRLDLIDKAAMDYYRM</sequence>
<reference evidence="1" key="1">
    <citation type="journal article" date="2020" name="Nature">
        <title>Giant virus diversity and host interactions through global metagenomics.</title>
        <authorList>
            <person name="Schulz F."/>
            <person name="Roux S."/>
            <person name="Paez-Espino D."/>
            <person name="Jungbluth S."/>
            <person name="Walsh D.A."/>
            <person name="Denef V.J."/>
            <person name="McMahon K.D."/>
            <person name="Konstantinidis K.T."/>
            <person name="Eloe-Fadrosh E.A."/>
            <person name="Kyrpides N.C."/>
            <person name="Woyke T."/>
        </authorList>
    </citation>
    <scope>NUCLEOTIDE SEQUENCE</scope>
    <source>
        <strain evidence="1">GVMAG-M-3300013004-44</strain>
    </source>
</reference>
<evidence type="ECO:0000313" key="1">
    <source>
        <dbReference type="EMBL" id="QHS91285.1"/>
    </source>
</evidence>
<dbReference type="AlphaFoldDB" id="A0A6C0BG23"/>
<protein>
    <submittedName>
        <fullName evidence="1">Uncharacterized protein</fullName>
    </submittedName>
</protein>